<accession>A0A426Y3W3</accession>
<dbReference type="AlphaFoldDB" id="A0A426Y3W3"/>
<reference evidence="1 2" key="1">
    <citation type="journal article" date="2014" name="Agronomy (Basel)">
        <title>A Draft Genome Sequence for Ensete ventricosum, the Drought-Tolerant Tree Against Hunger.</title>
        <authorList>
            <person name="Harrison J."/>
            <person name="Moore K.A."/>
            <person name="Paszkiewicz K."/>
            <person name="Jones T."/>
            <person name="Grant M."/>
            <person name="Ambacheew D."/>
            <person name="Muzemil S."/>
            <person name="Studholme D.J."/>
        </authorList>
    </citation>
    <scope>NUCLEOTIDE SEQUENCE [LARGE SCALE GENOMIC DNA]</scope>
</reference>
<proteinExistence type="predicted"/>
<protein>
    <submittedName>
        <fullName evidence="1">Uncharacterized protein</fullName>
    </submittedName>
</protein>
<evidence type="ECO:0000313" key="1">
    <source>
        <dbReference type="EMBL" id="RRT46414.1"/>
    </source>
</evidence>
<comment type="caution">
    <text evidence="1">The sequence shown here is derived from an EMBL/GenBank/DDBJ whole genome shotgun (WGS) entry which is preliminary data.</text>
</comment>
<dbReference type="Proteomes" id="UP000287651">
    <property type="component" value="Unassembled WGS sequence"/>
</dbReference>
<name>A0A426Y3W3_ENSVE</name>
<dbReference type="EMBL" id="AMZH03015220">
    <property type="protein sequence ID" value="RRT46414.1"/>
    <property type="molecule type" value="Genomic_DNA"/>
</dbReference>
<gene>
    <name evidence="1" type="ORF">B296_00054477</name>
</gene>
<organism evidence="1 2">
    <name type="scientific">Ensete ventricosum</name>
    <name type="common">Abyssinian banana</name>
    <name type="synonym">Musa ensete</name>
    <dbReference type="NCBI Taxonomy" id="4639"/>
    <lineage>
        <taxon>Eukaryota</taxon>
        <taxon>Viridiplantae</taxon>
        <taxon>Streptophyta</taxon>
        <taxon>Embryophyta</taxon>
        <taxon>Tracheophyta</taxon>
        <taxon>Spermatophyta</taxon>
        <taxon>Magnoliopsida</taxon>
        <taxon>Liliopsida</taxon>
        <taxon>Zingiberales</taxon>
        <taxon>Musaceae</taxon>
        <taxon>Ensete</taxon>
    </lineage>
</organism>
<evidence type="ECO:0000313" key="2">
    <source>
        <dbReference type="Proteomes" id="UP000287651"/>
    </source>
</evidence>
<sequence length="185" mass="20492">MSAALRLSYCNHLSACQVREPYRPSCVSTTVGNTAAGFADAATSVNVLVHPLTTPTHEDEDEVDRNLIVDIEDKTLSRGTELFLDKGQDMNACKGKSEIISFHGFFILIEDLSCMVPKTRGASRHMHIISDMHLMNELNNSFTEAKLRSERLNTRQEDADASTHSAVIRVVIKKMVHSRDCASEG</sequence>